<proteinExistence type="predicted"/>
<dbReference type="InterPro" id="IPR036047">
    <property type="entry name" value="F-box-like_dom_sf"/>
</dbReference>
<gene>
    <name evidence="1" type="ORF">TWF730_005926</name>
</gene>
<organism evidence="1 2">
    <name type="scientific">Orbilia blumenaviensis</name>
    <dbReference type="NCBI Taxonomy" id="1796055"/>
    <lineage>
        <taxon>Eukaryota</taxon>
        <taxon>Fungi</taxon>
        <taxon>Dikarya</taxon>
        <taxon>Ascomycota</taxon>
        <taxon>Pezizomycotina</taxon>
        <taxon>Orbiliomycetes</taxon>
        <taxon>Orbiliales</taxon>
        <taxon>Orbiliaceae</taxon>
        <taxon>Orbilia</taxon>
    </lineage>
</organism>
<dbReference type="SUPFAM" id="SSF81383">
    <property type="entry name" value="F-box domain"/>
    <property type="match status" value="1"/>
</dbReference>
<accession>A0AAV9VJT8</accession>
<dbReference type="EMBL" id="JAVHNS010000002">
    <property type="protein sequence ID" value="KAK6362230.1"/>
    <property type="molecule type" value="Genomic_DNA"/>
</dbReference>
<reference evidence="1 2" key="1">
    <citation type="submission" date="2019-10" db="EMBL/GenBank/DDBJ databases">
        <authorList>
            <person name="Palmer J.M."/>
        </authorList>
    </citation>
    <scope>NUCLEOTIDE SEQUENCE [LARGE SCALE GENOMIC DNA]</scope>
    <source>
        <strain evidence="1 2">TWF730</strain>
    </source>
</reference>
<dbReference type="Proteomes" id="UP001373714">
    <property type="component" value="Unassembled WGS sequence"/>
</dbReference>
<evidence type="ECO:0000313" key="2">
    <source>
        <dbReference type="Proteomes" id="UP001373714"/>
    </source>
</evidence>
<keyword evidence="2" id="KW-1185">Reference proteome</keyword>
<evidence type="ECO:0008006" key="3">
    <source>
        <dbReference type="Google" id="ProtNLM"/>
    </source>
</evidence>
<protein>
    <recommendedName>
        <fullName evidence="3">F-box domain-containing protein</fullName>
    </recommendedName>
</protein>
<comment type="caution">
    <text evidence="1">The sequence shown here is derived from an EMBL/GenBank/DDBJ whole genome shotgun (WGS) entry which is preliminary data.</text>
</comment>
<evidence type="ECO:0000313" key="1">
    <source>
        <dbReference type="EMBL" id="KAK6362230.1"/>
    </source>
</evidence>
<name>A0AAV9VJT8_9PEZI</name>
<dbReference type="AlphaFoldDB" id="A0AAV9VJT8"/>
<sequence>MTITNNVFQLPEILEAILLRVPPVTVNTTCRLICKHWYNVIEGTPAMRHYTSTGLWFPDRERGVDQLVQQLPEPFNAFTPMSLDLLQIYWRKLDAIAIKSPDPRPSFGEDSLEYEVMKPTRIPLLQKIYALLAQFQCICKHVQLLRPEFSFIKYKKFSKNWTARVYTSAEEIQAIKDTPSEQDPNPLIEIMRQMGLSIWNATKSDAYDYNPDGIIPKHEDGEVKAYLLFIVDYKAIGTDIRIEETKRKDTEELLRLQDRKRIKSIIRARSLALVQEGYRPLDDDTDEDVWEEEEKFAHERYEQQEGTKVFRELLRFGDYAPHRPVVVIRGTNYGYTD</sequence>
<dbReference type="Gene3D" id="1.20.1280.50">
    <property type="match status" value="1"/>
</dbReference>